<dbReference type="GO" id="GO:0016020">
    <property type="term" value="C:membrane"/>
    <property type="evidence" value="ECO:0007669"/>
    <property type="project" value="InterPro"/>
</dbReference>
<name>A0A6A4S6Q0_SCOMX</name>
<protein>
    <recommendedName>
        <fullName evidence="1">ABCA1-4-like C-terminal R2 regulatory domain-containing protein</fullName>
    </recommendedName>
</protein>
<dbReference type="GO" id="GO:0005319">
    <property type="term" value="F:lipid transporter activity"/>
    <property type="evidence" value="ECO:0007669"/>
    <property type="project" value="TreeGrafter"/>
</dbReference>
<dbReference type="SUPFAM" id="SSF52540">
    <property type="entry name" value="P-loop containing nucleoside triphosphate hydrolases"/>
    <property type="match status" value="1"/>
</dbReference>
<dbReference type="PANTHER" id="PTHR19229">
    <property type="entry name" value="ATP-BINDING CASSETTE TRANSPORTER SUBFAMILY A ABCA"/>
    <property type="match status" value="1"/>
</dbReference>
<dbReference type="Proteomes" id="UP000438429">
    <property type="component" value="Unassembled WGS sequence"/>
</dbReference>
<evidence type="ECO:0000313" key="3">
    <source>
        <dbReference type="Proteomes" id="UP000438429"/>
    </source>
</evidence>
<evidence type="ECO:0000313" key="2">
    <source>
        <dbReference type="EMBL" id="KAF0026244.1"/>
    </source>
</evidence>
<dbReference type="InterPro" id="IPR026082">
    <property type="entry name" value="ABCA"/>
</dbReference>
<organism evidence="2 3">
    <name type="scientific">Scophthalmus maximus</name>
    <name type="common">Turbot</name>
    <name type="synonym">Psetta maxima</name>
    <dbReference type="NCBI Taxonomy" id="52904"/>
    <lineage>
        <taxon>Eukaryota</taxon>
        <taxon>Metazoa</taxon>
        <taxon>Chordata</taxon>
        <taxon>Craniata</taxon>
        <taxon>Vertebrata</taxon>
        <taxon>Euteleostomi</taxon>
        <taxon>Actinopterygii</taxon>
        <taxon>Neopterygii</taxon>
        <taxon>Teleostei</taxon>
        <taxon>Neoteleostei</taxon>
        <taxon>Acanthomorphata</taxon>
        <taxon>Carangaria</taxon>
        <taxon>Pleuronectiformes</taxon>
        <taxon>Pleuronectoidei</taxon>
        <taxon>Scophthalmidae</taxon>
        <taxon>Scophthalmus</taxon>
    </lineage>
</organism>
<accession>A0A6A4S6Q0</accession>
<comment type="caution">
    <text evidence="2">The sequence shown here is derived from an EMBL/GenBank/DDBJ whole genome shotgun (WGS) entry which is preliminary data.</text>
</comment>
<dbReference type="GO" id="GO:0140359">
    <property type="term" value="F:ABC-type transporter activity"/>
    <property type="evidence" value="ECO:0007669"/>
    <property type="project" value="InterPro"/>
</dbReference>
<evidence type="ECO:0000259" key="1">
    <source>
        <dbReference type="Pfam" id="PF23321"/>
    </source>
</evidence>
<dbReference type="InterPro" id="IPR027417">
    <property type="entry name" value="P-loop_NTPase"/>
</dbReference>
<feature type="domain" description="ABCA1-4-like C-terminal R2 regulatory" evidence="1">
    <location>
        <begin position="1211"/>
        <end position="1285"/>
    </location>
</feature>
<dbReference type="InterPro" id="IPR056264">
    <property type="entry name" value="R2_ABCA1-4-like"/>
</dbReference>
<gene>
    <name evidence="2" type="ORF">F2P81_020981</name>
</gene>
<reference evidence="2 3" key="1">
    <citation type="submission" date="2019-06" db="EMBL/GenBank/DDBJ databases">
        <title>Draft genomes of female and male turbot (Scophthalmus maximus).</title>
        <authorList>
            <person name="Xu H."/>
            <person name="Xu X.-W."/>
            <person name="Shao C."/>
            <person name="Chen S."/>
        </authorList>
    </citation>
    <scope>NUCLEOTIDE SEQUENCE [LARGE SCALE GENOMIC DNA]</scope>
    <source>
        <strain evidence="2">Ysfricsl-2016a</strain>
        <tissue evidence="2">Blood</tissue>
    </source>
</reference>
<dbReference type="Pfam" id="PF23321">
    <property type="entry name" value="R1_ABCA1"/>
    <property type="match status" value="1"/>
</dbReference>
<dbReference type="GO" id="GO:0034191">
    <property type="term" value="F:apolipoprotein A-I receptor binding"/>
    <property type="evidence" value="ECO:0007669"/>
    <property type="project" value="TreeGrafter"/>
</dbReference>
<dbReference type="PANTHER" id="PTHR19229:SF29">
    <property type="entry name" value="GLUCOSYLCERAMIDE TRANSPORTER ABCA12"/>
    <property type="match status" value="1"/>
</dbReference>
<dbReference type="EMBL" id="VEVO01000019">
    <property type="protein sequence ID" value="KAF0026244.1"/>
    <property type="molecule type" value="Genomic_DNA"/>
</dbReference>
<sequence>MLQWGNPSINMSTTATDIHQLLQSMAIFLDNDQRAYLSVIGNVTHSLNKALMVAEQPGGLQSDHFLAAILEAVQSAMQLLTAATGPLPPSVQQNILEIVQDSLKLTVQPDMGFASSLNISLRILKRTESVVQQTIPDMFAMYLLSGIKLATTYFESISTASGPDTFNEMAYLSVIGNVTHSLNKALMVAEQPGGLQSDHFLAAILEAVQSAMQLLTAATGPLPPSVQQNILEIVQDSLKLTVQPDMGFASSLNISLRILKRTESVVQQTIPDMFAMYLLSGIKLATTYFESISTASGPDTFNEMLEKMLGALLSSIEGTELWHNVSSVVPVFEKIIGCMVKNMQAENVMILSLQMPVVTLMKEVARSVNSSHFNLSEVTERLQFAIERTVQPAEQANGTLDCSEVLKAWEPVGEAAGLSPATMAMWCNISLQPVLEAHAAAQTVYSHTNMTHMGVGPMTVNATAAKIVTAMQTLYHVGVNRTLVTEQLVEAFSYQISTLAGQPLSLQAQHNWFKQLQDAQLQNSLSSIKMLSDELLNVAPFLQPYVEAMEKAMRHIIHNSHLLQNSSSSQDLVKQVAMIFLASANITSDDVLSMVRGDFSGVNEASIINAMREAVKLMTDLKIFGDEPMVYQALEQFLASNDTTLILEKVAEMTAWLASTQASGLELLMQALPKVVDILRSILSLLTNMSADMPANTELFEGLAENIIAMLRQLLSTSGLLPPMSQHRGMYLTTMTGSNHTTRSRHRREAPFMPTRDPMDDFIDLFYIDYPAMFKAIAVPPTTGEILETVHMFLANPDLSVVLKGATGDMPWGLNASREETINSALGMLSLLTLPDAFQMSPLDILKNAVDMLPNGLPFSSVFKNITRALASDSQGVVTVGELLRNKTAFVLDVQRHMDFDPAALYLLMGTVVPNNNLEILFWLVNLRDCNATAAMNMKASDVVIFKTFCSMSVEQWYSFSLLMARHLNMEKLIYRVVLSEEMQTLVVIMLKMAEALTDMMDTILPTIKTLQSYLLSIRDLNLVANNEFNQMTRGQKSPISSRATFVTLSRALCSNGILALFGLSNLPAASESKPSFPSGQQREEMIDRFKIPRNATPFCMNMYLDMVNTTGGAIAWAFLKPMLMGQILYTPDTPVTRGIMEKDEPSSGMDPRTKRHLWKIISEEVKGKCAVVLTSHSMEECEALCSRLAIMVKGQFRCLGSLQHIKNRFGSGFTVKMYLANASCDAEAITYFMQRRFPSTYLKDQHSTMVEYHVAVAPGGVADIFDQLESNKTALQIKHFSVSQTTLDEVFINFAMEKIGMETIPLHSEEEACDDLGFNKAVQT</sequence>
<dbReference type="FunFam" id="3.40.50.300:FF:005048">
    <property type="entry name" value="Predicted protein"/>
    <property type="match status" value="1"/>
</dbReference>
<proteinExistence type="predicted"/>
<dbReference type="Gene3D" id="3.40.50.300">
    <property type="entry name" value="P-loop containing nucleotide triphosphate hydrolases"/>
    <property type="match status" value="1"/>
</dbReference>